<feature type="binding site" evidence="7">
    <location>
        <begin position="273"/>
        <end position="274"/>
    </location>
    <ligand>
        <name>carbamoyl phosphate</name>
        <dbReference type="ChEBI" id="CHEBI:58228"/>
    </ligand>
</feature>
<feature type="binding site" evidence="7">
    <location>
        <position position="87"/>
    </location>
    <ligand>
        <name>carbamoyl phosphate</name>
        <dbReference type="ChEBI" id="CHEBI:58228"/>
    </ligand>
</feature>
<comment type="caution">
    <text evidence="10">The sequence shown here is derived from an EMBL/GenBank/DDBJ whole genome shotgun (WGS) entry which is preliminary data.</text>
</comment>
<name>A0A8J3AF06_9ACTN</name>
<protein>
    <recommendedName>
        <fullName evidence="4 7">Ornithine carbamoyltransferase</fullName>
        <shortName evidence="7">OTCase</shortName>
        <ecNumber evidence="3 7">2.1.3.3</ecNumber>
    </recommendedName>
</protein>
<comment type="catalytic activity">
    <reaction evidence="6 7">
        <text>carbamoyl phosphate + L-ornithine = L-citrulline + phosphate + H(+)</text>
        <dbReference type="Rhea" id="RHEA:19513"/>
        <dbReference type="ChEBI" id="CHEBI:15378"/>
        <dbReference type="ChEBI" id="CHEBI:43474"/>
        <dbReference type="ChEBI" id="CHEBI:46911"/>
        <dbReference type="ChEBI" id="CHEBI:57743"/>
        <dbReference type="ChEBI" id="CHEBI:58228"/>
        <dbReference type="EC" id="2.1.3.3"/>
    </reaction>
</comment>
<evidence type="ECO:0000313" key="10">
    <source>
        <dbReference type="EMBL" id="GGI07504.1"/>
    </source>
</evidence>
<proteinExistence type="inferred from homology"/>
<dbReference type="GO" id="GO:0005737">
    <property type="term" value="C:cytoplasm"/>
    <property type="evidence" value="ECO:0007669"/>
    <property type="project" value="UniProtKB-SubCell"/>
</dbReference>
<dbReference type="PROSITE" id="PS00097">
    <property type="entry name" value="CARBAMOYLTRANSFERASE"/>
    <property type="match status" value="1"/>
</dbReference>
<dbReference type="InterPro" id="IPR006131">
    <property type="entry name" value="Asp_carbamoyltransf_Asp/Orn-bd"/>
</dbReference>
<evidence type="ECO:0000256" key="3">
    <source>
        <dbReference type="ARBA" id="ARBA00013007"/>
    </source>
</evidence>
<feature type="binding site" evidence="7">
    <location>
        <begin position="60"/>
        <end position="63"/>
    </location>
    <ligand>
        <name>carbamoyl phosphate</name>
        <dbReference type="ChEBI" id="CHEBI:58228"/>
    </ligand>
</feature>
<dbReference type="GO" id="GO:0042450">
    <property type="term" value="P:L-arginine biosynthetic process via ornithine"/>
    <property type="evidence" value="ECO:0007669"/>
    <property type="project" value="UniProtKB-UniRule"/>
</dbReference>
<feature type="domain" description="Aspartate/ornithine carbamoyltransferase Asp/Orn-binding" evidence="8">
    <location>
        <begin position="158"/>
        <end position="310"/>
    </location>
</feature>
<comment type="similarity">
    <text evidence="2 7">Belongs to the aspartate/ornithine carbamoyltransferase superfamily. OTCase family.</text>
</comment>
<dbReference type="GO" id="GO:0016597">
    <property type="term" value="F:amino acid binding"/>
    <property type="evidence" value="ECO:0007669"/>
    <property type="project" value="InterPro"/>
</dbReference>
<dbReference type="PRINTS" id="PR00100">
    <property type="entry name" value="AOTCASE"/>
</dbReference>
<dbReference type="PRINTS" id="PR00102">
    <property type="entry name" value="OTCASE"/>
</dbReference>
<evidence type="ECO:0000256" key="7">
    <source>
        <dbReference type="HAMAP-Rule" id="MF_01109"/>
    </source>
</evidence>
<dbReference type="InterPro" id="IPR002292">
    <property type="entry name" value="Orn/put_carbamltrans"/>
</dbReference>
<keyword evidence="5 7" id="KW-0808">Transferase</keyword>
<feature type="binding site" evidence="7">
    <location>
        <position position="111"/>
    </location>
    <ligand>
        <name>carbamoyl phosphate</name>
        <dbReference type="ChEBI" id="CHEBI:58228"/>
    </ligand>
</feature>
<reference evidence="10" key="1">
    <citation type="journal article" date="2014" name="Int. J. Syst. Evol. Microbiol.">
        <title>Complete genome sequence of Corynebacterium casei LMG S-19264T (=DSM 44701T), isolated from a smear-ripened cheese.</title>
        <authorList>
            <consortium name="US DOE Joint Genome Institute (JGI-PGF)"/>
            <person name="Walter F."/>
            <person name="Albersmeier A."/>
            <person name="Kalinowski J."/>
            <person name="Ruckert C."/>
        </authorList>
    </citation>
    <scope>NUCLEOTIDE SEQUENCE</scope>
    <source>
        <strain evidence="10">CGMCC 1.14988</strain>
    </source>
</reference>
<dbReference type="EMBL" id="BMHA01000008">
    <property type="protein sequence ID" value="GGI07504.1"/>
    <property type="molecule type" value="Genomic_DNA"/>
</dbReference>
<dbReference type="GO" id="GO:0004585">
    <property type="term" value="F:ornithine carbamoyltransferase activity"/>
    <property type="evidence" value="ECO:0007669"/>
    <property type="project" value="UniProtKB-UniRule"/>
</dbReference>
<evidence type="ECO:0000256" key="1">
    <source>
        <dbReference type="ARBA" id="ARBA00004975"/>
    </source>
</evidence>
<dbReference type="PANTHER" id="PTHR45753:SF3">
    <property type="entry name" value="ORNITHINE TRANSCARBAMYLASE, MITOCHONDRIAL"/>
    <property type="match status" value="1"/>
</dbReference>
<dbReference type="RefSeq" id="WP_130649856.1">
    <property type="nucleotide sequence ID" value="NZ_BMHA01000008.1"/>
</dbReference>
<comment type="pathway">
    <text evidence="1">Amino-acid biosynthesis; L-arginine biosynthesis; L-arginine from L-ornithine and carbamoyl phosphate: step 1/3.</text>
</comment>
<comment type="subcellular location">
    <subcellularLocation>
        <location evidence="7">Cytoplasm</location>
    </subcellularLocation>
</comment>
<dbReference type="HAMAP" id="MF_01109">
    <property type="entry name" value="OTCase"/>
    <property type="match status" value="1"/>
</dbReference>
<evidence type="ECO:0000259" key="8">
    <source>
        <dbReference type="Pfam" id="PF00185"/>
    </source>
</evidence>
<evidence type="ECO:0000256" key="2">
    <source>
        <dbReference type="ARBA" id="ARBA00007805"/>
    </source>
</evidence>
<dbReference type="AlphaFoldDB" id="A0A8J3AF06"/>
<gene>
    <name evidence="10" type="primary">argF</name>
    <name evidence="10" type="ORF">GCM10011354_24430</name>
</gene>
<dbReference type="PANTHER" id="PTHR45753">
    <property type="entry name" value="ORNITHINE CARBAMOYLTRANSFERASE, MITOCHONDRIAL"/>
    <property type="match status" value="1"/>
</dbReference>
<feature type="binding site" evidence="7">
    <location>
        <position position="301"/>
    </location>
    <ligand>
        <name>carbamoyl phosphate</name>
        <dbReference type="ChEBI" id="CHEBI:58228"/>
    </ligand>
</feature>
<evidence type="ECO:0000313" key="11">
    <source>
        <dbReference type="Proteomes" id="UP000650511"/>
    </source>
</evidence>
<dbReference type="Pfam" id="PF00185">
    <property type="entry name" value="OTCace"/>
    <property type="match status" value="1"/>
</dbReference>
<feature type="binding site" evidence="7">
    <location>
        <position position="169"/>
    </location>
    <ligand>
        <name>L-ornithine</name>
        <dbReference type="ChEBI" id="CHEBI:46911"/>
    </ligand>
</feature>
<organism evidence="10 11">
    <name type="scientific">Egicoccus halophilus</name>
    <dbReference type="NCBI Taxonomy" id="1670830"/>
    <lineage>
        <taxon>Bacteria</taxon>
        <taxon>Bacillati</taxon>
        <taxon>Actinomycetota</taxon>
        <taxon>Nitriliruptoria</taxon>
        <taxon>Egicoccales</taxon>
        <taxon>Egicoccaceae</taxon>
        <taxon>Egicoccus</taxon>
    </lineage>
</organism>
<dbReference type="Gene3D" id="3.40.50.1370">
    <property type="entry name" value="Aspartate/ornithine carbamoyltransferase"/>
    <property type="match status" value="2"/>
</dbReference>
<feature type="binding site" evidence="7">
    <location>
        <begin position="237"/>
        <end position="238"/>
    </location>
    <ligand>
        <name>L-ornithine</name>
        <dbReference type="ChEBI" id="CHEBI:46911"/>
    </ligand>
</feature>
<sequence length="314" mass="33198">MPFPDDLLSIDDLSAEQLLQVLDVADRLKADRGERLAADSDLAHGALRGRTVALLFEKPSTRTRVSFQVAVTELGGQPLPLSSAELQLGRGETVADTGAVLSRYVHAIVVRTFAQQRLEELADGASIPVVNALTDLEHPCQAVADLQTFREAHGDFHGRALAYVGDGNNVAHSLLLAGAKVGLSVRVGHPEGHAPDAGIVTRARQLAADTGATIEVTTDPVAAVAGADAVYTDVWASMGQEAEAAERAARFVPYRVTEQLLAHAATDAVFLHCLPAHRGEEVTAEVIDGPASRVFDQAENRLHAQKALLAGLLA</sequence>
<reference evidence="10" key="2">
    <citation type="submission" date="2020-09" db="EMBL/GenBank/DDBJ databases">
        <authorList>
            <person name="Sun Q."/>
            <person name="Zhou Y."/>
        </authorList>
    </citation>
    <scope>NUCLEOTIDE SEQUENCE</scope>
    <source>
        <strain evidence="10">CGMCC 1.14988</strain>
    </source>
</reference>
<feature type="binding site" evidence="7">
    <location>
        <position position="233"/>
    </location>
    <ligand>
        <name>L-ornithine</name>
        <dbReference type="ChEBI" id="CHEBI:46911"/>
    </ligand>
</feature>
<evidence type="ECO:0000256" key="5">
    <source>
        <dbReference type="ARBA" id="ARBA00022679"/>
    </source>
</evidence>
<dbReference type="InterPro" id="IPR036901">
    <property type="entry name" value="Asp/Orn_carbamoylTrfase_sf"/>
</dbReference>
<dbReference type="EC" id="2.1.3.3" evidence="3 7"/>
<dbReference type="Pfam" id="PF02729">
    <property type="entry name" value="OTCace_N"/>
    <property type="match status" value="1"/>
</dbReference>
<feature type="domain" description="Aspartate/ornithine carbamoyltransferase carbamoyl-P binding" evidence="9">
    <location>
        <begin position="6"/>
        <end position="151"/>
    </location>
</feature>
<dbReference type="InterPro" id="IPR006130">
    <property type="entry name" value="Asp/Orn_carbamoylTrfase"/>
</dbReference>
<feature type="binding site" evidence="7">
    <location>
        <begin position="138"/>
        <end position="141"/>
    </location>
    <ligand>
        <name>carbamoyl phosphate</name>
        <dbReference type="ChEBI" id="CHEBI:58228"/>
    </ligand>
</feature>
<dbReference type="GO" id="GO:0019240">
    <property type="term" value="P:citrulline biosynthetic process"/>
    <property type="evidence" value="ECO:0007669"/>
    <property type="project" value="TreeGrafter"/>
</dbReference>
<dbReference type="FunFam" id="3.40.50.1370:FF:000008">
    <property type="entry name" value="Ornithine carbamoyltransferase"/>
    <property type="match status" value="1"/>
</dbReference>
<evidence type="ECO:0000256" key="6">
    <source>
        <dbReference type="ARBA" id="ARBA00048772"/>
    </source>
</evidence>
<accession>A0A8J3AF06</accession>
<evidence type="ECO:0000259" key="9">
    <source>
        <dbReference type="Pfam" id="PF02729"/>
    </source>
</evidence>
<dbReference type="InterPro" id="IPR006132">
    <property type="entry name" value="Asp/Orn_carbamoyltranf_P-bd"/>
</dbReference>
<dbReference type="NCBIfam" id="TIGR00658">
    <property type="entry name" value="orni_carb_tr"/>
    <property type="match status" value="1"/>
</dbReference>
<dbReference type="NCBIfam" id="NF001986">
    <property type="entry name" value="PRK00779.1"/>
    <property type="match status" value="1"/>
</dbReference>
<keyword evidence="7" id="KW-0963">Cytoplasm</keyword>
<evidence type="ECO:0000256" key="4">
    <source>
        <dbReference type="ARBA" id="ARBA00016634"/>
    </source>
</evidence>
<dbReference type="OrthoDB" id="9802587at2"/>
<dbReference type="Proteomes" id="UP000650511">
    <property type="component" value="Unassembled WGS sequence"/>
</dbReference>
<dbReference type="InterPro" id="IPR024904">
    <property type="entry name" value="OTCase_ArgI"/>
</dbReference>
<dbReference type="SUPFAM" id="SSF53671">
    <property type="entry name" value="Aspartate/ornithine carbamoyltransferase"/>
    <property type="match status" value="1"/>
</dbReference>
<keyword evidence="11" id="KW-1185">Reference proteome</keyword>